<dbReference type="InterPro" id="IPR000719">
    <property type="entry name" value="Prot_kinase_dom"/>
</dbReference>
<dbReference type="SMART" id="SM00220">
    <property type="entry name" value="S_TKc"/>
    <property type="match status" value="1"/>
</dbReference>
<keyword evidence="4" id="KW-0418">Kinase</keyword>
<dbReference type="GO" id="GO:0005524">
    <property type="term" value="F:ATP binding"/>
    <property type="evidence" value="ECO:0007669"/>
    <property type="project" value="UniProtKB-UniRule"/>
</dbReference>
<dbReference type="FunFam" id="1.10.510.10:FF:000943">
    <property type="entry name" value="testis-specific serine/threonine-protein kinase 1"/>
    <property type="match status" value="1"/>
</dbReference>
<protein>
    <recommendedName>
        <fullName evidence="8">Protein kinase domain-containing protein</fullName>
    </recommendedName>
</protein>
<dbReference type="CDD" id="cd14080">
    <property type="entry name" value="STKc_TSSK-like"/>
    <property type="match status" value="1"/>
</dbReference>
<dbReference type="GO" id="GO:0035556">
    <property type="term" value="P:intracellular signal transduction"/>
    <property type="evidence" value="ECO:0007669"/>
    <property type="project" value="TreeGrafter"/>
</dbReference>
<sequence>MSQQELKQSSSEEVILKTRGYTILKKLGEGSFAKVFLSEYKSESDPDKKLSLACKIVNTSKAPQDVVRKFFPRELDILMKLDHPHVVQIHSIIQRRSKYYIFMQFAESGDLLEYITKNGPVGENQARVWLRQLTLGLQYLHEMEIAHRDIKCENVLLTINFNVKLADFGFARFVTDTRGKHVLSDTFCGSLLYAAPEILKGIPYNPKIADIWSLGVIVYTILNKAMPFDETNLARLYTLQTNRRWKFQRKVIDKLSDQVKKLVGNLIEPDISKRWRIEKIVYCSWIAMEPQLILLKPREQEALNKAIDHRKSNAEKNSKKQTIIYEYDKNETNVNKTVDTIGSIKIIKDVRETRFFTSVMESNLLKLESITTKE</sequence>
<evidence type="ECO:0000256" key="7">
    <source>
        <dbReference type="RuleBase" id="RU000304"/>
    </source>
</evidence>
<dbReference type="PANTHER" id="PTHR24346">
    <property type="entry name" value="MAP/MICROTUBULE AFFINITY-REGULATING KINASE"/>
    <property type="match status" value="1"/>
</dbReference>
<dbReference type="InterPro" id="IPR017441">
    <property type="entry name" value="Protein_kinase_ATP_BS"/>
</dbReference>
<dbReference type="Proteomes" id="UP000826195">
    <property type="component" value="Unassembled WGS sequence"/>
</dbReference>
<dbReference type="InterPro" id="IPR011009">
    <property type="entry name" value="Kinase-like_dom_sf"/>
</dbReference>
<dbReference type="GO" id="GO:0050321">
    <property type="term" value="F:tau-protein kinase activity"/>
    <property type="evidence" value="ECO:0007669"/>
    <property type="project" value="TreeGrafter"/>
</dbReference>
<dbReference type="GO" id="GO:0000226">
    <property type="term" value="P:microtubule cytoskeleton organization"/>
    <property type="evidence" value="ECO:0007669"/>
    <property type="project" value="TreeGrafter"/>
</dbReference>
<dbReference type="Pfam" id="PF00069">
    <property type="entry name" value="Pkinase"/>
    <property type="match status" value="1"/>
</dbReference>
<keyword evidence="3 6" id="KW-0547">Nucleotide-binding</keyword>
<evidence type="ECO:0000256" key="5">
    <source>
        <dbReference type="ARBA" id="ARBA00022840"/>
    </source>
</evidence>
<gene>
    <name evidence="9" type="ORF">KQX54_006738</name>
</gene>
<evidence type="ECO:0000256" key="1">
    <source>
        <dbReference type="ARBA" id="ARBA00022527"/>
    </source>
</evidence>
<dbReference type="PANTHER" id="PTHR24346:SF82">
    <property type="entry name" value="KP78A-RELATED"/>
    <property type="match status" value="1"/>
</dbReference>
<name>A0AAV7J1W4_COTGL</name>
<organism evidence="9 10">
    <name type="scientific">Cotesia glomerata</name>
    <name type="common">Lepidopteran parasitic wasp</name>
    <name type="synonym">Apanteles glomeratus</name>
    <dbReference type="NCBI Taxonomy" id="32391"/>
    <lineage>
        <taxon>Eukaryota</taxon>
        <taxon>Metazoa</taxon>
        <taxon>Ecdysozoa</taxon>
        <taxon>Arthropoda</taxon>
        <taxon>Hexapoda</taxon>
        <taxon>Insecta</taxon>
        <taxon>Pterygota</taxon>
        <taxon>Neoptera</taxon>
        <taxon>Endopterygota</taxon>
        <taxon>Hymenoptera</taxon>
        <taxon>Apocrita</taxon>
        <taxon>Ichneumonoidea</taxon>
        <taxon>Braconidae</taxon>
        <taxon>Microgastrinae</taxon>
        <taxon>Cotesia</taxon>
    </lineage>
</organism>
<keyword evidence="5 6" id="KW-0067">ATP-binding</keyword>
<keyword evidence="2" id="KW-0808">Transferase</keyword>
<evidence type="ECO:0000256" key="2">
    <source>
        <dbReference type="ARBA" id="ARBA00022679"/>
    </source>
</evidence>
<dbReference type="AlphaFoldDB" id="A0AAV7J1W4"/>
<dbReference type="EMBL" id="JAHXZJ010000002">
    <property type="protein sequence ID" value="KAH0563805.1"/>
    <property type="molecule type" value="Genomic_DNA"/>
</dbReference>
<keyword evidence="10" id="KW-1185">Reference proteome</keyword>
<evidence type="ECO:0000313" key="9">
    <source>
        <dbReference type="EMBL" id="KAH0563805.1"/>
    </source>
</evidence>
<accession>A0AAV7J1W4</accession>
<dbReference type="PROSITE" id="PS00108">
    <property type="entry name" value="PROTEIN_KINASE_ST"/>
    <property type="match status" value="1"/>
</dbReference>
<dbReference type="GO" id="GO:0005737">
    <property type="term" value="C:cytoplasm"/>
    <property type="evidence" value="ECO:0007669"/>
    <property type="project" value="TreeGrafter"/>
</dbReference>
<dbReference type="PROSITE" id="PS00107">
    <property type="entry name" value="PROTEIN_KINASE_ATP"/>
    <property type="match status" value="1"/>
</dbReference>
<feature type="binding site" evidence="6">
    <location>
        <position position="55"/>
    </location>
    <ligand>
        <name>ATP</name>
        <dbReference type="ChEBI" id="CHEBI:30616"/>
    </ligand>
</feature>
<feature type="domain" description="Protein kinase" evidence="8">
    <location>
        <begin position="21"/>
        <end position="286"/>
    </location>
</feature>
<keyword evidence="1 7" id="KW-0723">Serine/threonine-protein kinase</keyword>
<comment type="similarity">
    <text evidence="7">Belongs to the protein kinase superfamily.</text>
</comment>
<dbReference type="SUPFAM" id="SSF56112">
    <property type="entry name" value="Protein kinase-like (PK-like)"/>
    <property type="match status" value="1"/>
</dbReference>
<dbReference type="Gene3D" id="1.10.510.10">
    <property type="entry name" value="Transferase(Phosphotransferase) domain 1"/>
    <property type="match status" value="1"/>
</dbReference>
<comment type="caution">
    <text evidence="9">The sequence shown here is derived from an EMBL/GenBank/DDBJ whole genome shotgun (WGS) entry which is preliminary data.</text>
</comment>
<evidence type="ECO:0000313" key="10">
    <source>
        <dbReference type="Proteomes" id="UP000826195"/>
    </source>
</evidence>
<evidence type="ECO:0000256" key="6">
    <source>
        <dbReference type="PROSITE-ProRule" id="PRU10141"/>
    </source>
</evidence>
<evidence type="ECO:0000259" key="8">
    <source>
        <dbReference type="PROSITE" id="PS50011"/>
    </source>
</evidence>
<evidence type="ECO:0000256" key="4">
    <source>
        <dbReference type="ARBA" id="ARBA00022777"/>
    </source>
</evidence>
<evidence type="ECO:0000256" key="3">
    <source>
        <dbReference type="ARBA" id="ARBA00022741"/>
    </source>
</evidence>
<reference evidence="9 10" key="1">
    <citation type="journal article" date="2021" name="J. Hered.">
        <title>A chromosome-level genome assembly of the parasitoid wasp, Cotesia glomerata (Hymenoptera: Braconidae).</title>
        <authorList>
            <person name="Pinto B.J."/>
            <person name="Weis J.J."/>
            <person name="Gamble T."/>
            <person name="Ode P.J."/>
            <person name="Paul R."/>
            <person name="Zaspel J.M."/>
        </authorList>
    </citation>
    <scope>NUCLEOTIDE SEQUENCE [LARGE SCALE GENOMIC DNA]</scope>
    <source>
        <strain evidence="9">CgM1</strain>
    </source>
</reference>
<proteinExistence type="inferred from homology"/>
<dbReference type="PROSITE" id="PS50011">
    <property type="entry name" value="PROTEIN_KINASE_DOM"/>
    <property type="match status" value="1"/>
</dbReference>
<dbReference type="InterPro" id="IPR008271">
    <property type="entry name" value="Ser/Thr_kinase_AS"/>
</dbReference>